<dbReference type="KEGG" id="afj:AFERRID_15810"/>
<name>A0A2Z6IMZ3_ACIFI</name>
<proteinExistence type="predicted"/>
<gene>
    <name evidence="1" type="ORF">AFERRID_15810</name>
</gene>
<sequence>MTLPYFILHNAVSLSSLEGNREMGMILNHPTDISVLQAQFARDRKAAEAA</sequence>
<accession>A0A2Z6IMZ3</accession>
<keyword evidence="2" id="KW-1185">Reference proteome</keyword>
<dbReference type="EMBL" id="AP018795">
    <property type="protein sequence ID" value="BBF65363.1"/>
    <property type="molecule type" value="Genomic_DNA"/>
</dbReference>
<reference evidence="1 2" key="1">
    <citation type="journal article" date="2018" name="Microbiol. Resour. Announc.">
        <title>Complete Genome Sequence of Acidithiobacillus ferridurans JCM 18981.</title>
        <authorList>
            <person name="Miyauchi T."/>
            <person name="Kouzuma A."/>
            <person name="Abe T."/>
            <person name="Watanabe K."/>
        </authorList>
    </citation>
    <scope>NUCLEOTIDE SEQUENCE [LARGE SCALE GENOMIC DNA]</scope>
    <source>
        <strain evidence="2">ATCC 33020 / DSM 29468 / JCM 18981 / 11Fe</strain>
    </source>
</reference>
<dbReference type="AlphaFoldDB" id="A0A2Z6IMZ3"/>
<evidence type="ECO:0000313" key="1">
    <source>
        <dbReference type="EMBL" id="BBF65363.1"/>
    </source>
</evidence>
<evidence type="ECO:0000313" key="2">
    <source>
        <dbReference type="Proteomes" id="UP000280188"/>
    </source>
</evidence>
<organism evidence="1 2">
    <name type="scientific">Acidithiobacillus ferridurans</name>
    <dbReference type="NCBI Taxonomy" id="1232575"/>
    <lineage>
        <taxon>Bacteria</taxon>
        <taxon>Pseudomonadati</taxon>
        <taxon>Pseudomonadota</taxon>
        <taxon>Acidithiobacillia</taxon>
        <taxon>Acidithiobacillales</taxon>
        <taxon>Acidithiobacillaceae</taxon>
        <taxon>Acidithiobacillus</taxon>
    </lineage>
</organism>
<protein>
    <submittedName>
        <fullName evidence="1">Uncharacterized protein</fullName>
    </submittedName>
</protein>
<dbReference type="Proteomes" id="UP000280188">
    <property type="component" value="Chromosome"/>
</dbReference>